<dbReference type="GO" id="GO:0075521">
    <property type="term" value="P:microtubule-dependent intracellular transport of viral material towards nucleus"/>
    <property type="evidence" value="ECO:0007669"/>
    <property type="project" value="UniProtKB-UniRule"/>
</dbReference>
<dbReference type="GO" id="GO:0019062">
    <property type="term" value="P:virion attachment to host cell"/>
    <property type="evidence" value="ECO:0007669"/>
    <property type="project" value="UniProtKB-UniRule"/>
</dbReference>
<evidence type="ECO:0000256" key="12">
    <source>
        <dbReference type="ARBA" id="ARBA00023120"/>
    </source>
</evidence>
<evidence type="ECO:0000256" key="8">
    <source>
        <dbReference type="ARBA" id="ARBA00022844"/>
    </source>
</evidence>
<name>G4XF82_9PAPI</name>
<keyword evidence="12 17" id="KW-1176">Cytoplasmic inwards viral transport</keyword>
<dbReference type="GO" id="GO:0003677">
    <property type="term" value="F:DNA binding"/>
    <property type="evidence" value="ECO:0007669"/>
    <property type="project" value="UniProtKB-UniRule"/>
</dbReference>
<keyword evidence="5 16" id="KW-0945">Host-virus interaction</keyword>
<dbReference type="PRINTS" id="PR00865">
    <property type="entry name" value="HPVCAPSIDL1"/>
</dbReference>
<evidence type="ECO:0000256" key="10">
    <source>
        <dbReference type="ARBA" id="ARBA00022952"/>
    </source>
</evidence>
<evidence type="ECO:0000256" key="13">
    <source>
        <dbReference type="ARBA" id="ARBA00023125"/>
    </source>
</evidence>
<keyword evidence="4 16" id="KW-1048">Host nucleus</keyword>
<protein>
    <recommendedName>
        <fullName evidence="16 17">Multifunctional fusion protein</fullName>
    </recommendedName>
    <domain>
        <recommendedName>
            <fullName evidence="16">Major capsid protein L1</fullName>
        </recommendedName>
    </domain>
    <domain>
        <recommendedName>
            <fullName evidence="17">Minor capsid protein L2</fullName>
        </recommendedName>
    </domain>
</protein>
<comment type="function">
    <text evidence="17">Minor protein of the capsid that localizes along the inner surface of the virion, within the central cavities beneath the L1 pentamers. Plays a role in capsid stabilization through interaction with the major capsid protein L1. Once the virion enters the host cell, L2 escorts the genomic DNA into the nucleus by promoting escape from the endosomal compartments and traffic through the host Golgi network. Mechanistically, the C-terminus of L2 possesses a cell-penetrating peptide that protudes from the host endosome, interacts with host cytoplasmic retromer cargo and thereby mediates the capsid delivery to the host trans-Golgi network. Plays a role through its interaction with host dynein in the intracellular microtubule-dependent transport of viral capsid toward the nucleus. Mediates the viral genome import into the nucleus through binding to host importins. Once within the nucleus, L2 localizes viral genomes to host PML bodies in order to activate early gene expression for establishment of infection. Later on, promotes late gene expression by interacting with the viral E2 protein and by inhibiting its transcriptional activation functions. During virion assembly, encapsidates the genome by direct interaction with the viral DNA.</text>
</comment>
<evidence type="ECO:0000256" key="4">
    <source>
        <dbReference type="ARBA" id="ARBA00022562"/>
    </source>
</evidence>
<keyword evidence="10 17" id="KW-1177">Microtubular inwards viral transport</keyword>
<evidence type="ECO:0000256" key="14">
    <source>
        <dbReference type="ARBA" id="ARBA00023157"/>
    </source>
</evidence>
<keyword evidence="7" id="KW-1040">Host Golgi apparatus</keyword>
<evidence type="ECO:0000256" key="11">
    <source>
        <dbReference type="ARBA" id="ARBA00023046"/>
    </source>
</evidence>
<keyword evidence="8 16" id="KW-0946">Virion</keyword>
<dbReference type="InterPro" id="IPR000784">
    <property type="entry name" value="Late_L2"/>
</dbReference>
<dbReference type="InterPro" id="IPR002210">
    <property type="entry name" value="Capsid_L1_Papillomavir"/>
</dbReference>
<feature type="disulfide bond" description="Interchain (with Cys-947)" evidence="16">
    <location>
        <position position="694"/>
    </location>
</feature>
<feature type="disulfide bond" description="Interchain (with Cys-694)" evidence="16">
    <location>
        <position position="947"/>
    </location>
</feature>
<organism evidence="20 21">
    <name type="scientific">Canis familiaris papillomavirus 11</name>
    <dbReference type="NCBI Taxonomy" id="1091166"/>
    <lineage>
        <taxon>Viruses</taxon>
        <taxon>Monodnaviria</taxon>
        <taxon>Shotokuvirae</taxon>
        <taxon>Cossaviricota</taxon>
        <taxon>Papovaviricetes</taxon>
        <taxon>Zurhausenvirales</taxon>
        <taxon>Papillomaviridae</taxon>
        <taxon>Firstpapillomavirinae</taxon>
        <taxon>Chipapillomavirus</taxon>
        <taxon>Chipapillomavirus 1</taxon>
    </lineage>
</organism>
<dbReference type="GO" id="GO:0005198">
    <property type="term" value="F:structural molecule activity"/>
    <property type="evidence" value="ECO:0007669"/>
    <property type="project" value="UniProtKB-UniRule"/>
</dbReference>
<dbReference type="GO" id="GO:0043657">
    <property type="term" value="C:host cell"/>
    <property type="evidence" value="ECO:0007669"/>
    <property type="project" value="GOC"/>
</dbReference>
<evidence type="ECO:0000256" key="9">
    <source>
        <dbReference type="ARBA" id="ARBA00022921"/>
    </source>
</evidence>
<keyword evidence="16" id="KW-1164">Virus endocytosis by host</keyword>
<keyword evidence="2 17" id="KW-0597">Phosphoprotein</keyword>
<dbReference type="GO" id="GO:0039620">
    <property type="term" value="C:T=7 icosahedral viral capsid"/>
    <property type="evidence" value="ECO:0007669"/>
    <property type="project" value="UniProtKB-UniRule"/>
</dbReference>
<evidence type="ECO:0000256" key="1">
    <source>
        <dbReference type="ARBA" id="ARBA00022524"/>
    </source>
</evidence>
<keyword evidence="9 16" id="KW-0426">Late protein</keyword>
<evidence type="ECO:0000256" key="19">
    <source>
        <dbReference type="SAM" id="MobiDB-lite"/>
    </source>
</evidence>
<dbReference type="Pfam" id="PF00513">
    <property type="entry name" value="Late_protein_L2"/>
    <property type="match status" value="1"/>
</dbReference>
<sequence>MVRARRTKRASAADLYKTCKAANTCPPDVIATYEHKTVADKILQYGGAAVFLGGLGISTGAGKGGATGYSPLGGGGRIASGVTVGTGNRVVRPPVPLDVLGAAEVAPVDALAPSVVPLQEGTPDIPLLEINPGEPPGVPTVPLEVPVDTSGSSVDAGPVKVTVHAVVEPIPSTPPVRTSVSWSHHSNPAFDVIPGSDNAMGETSSSSNIFVTHTNGGVSVGPSEEIPLQVFRTSTPRGSPIRPTVARRGGYPQRFVEQVDISDPAILEDPGRRVQFDFDNPAFDETLEFEPPPYPEVRAAPDPRFRDIVKLSSARYSTTDTGHVRVARTGIRGNVTTRSGVQLGSQAHFYHDVSSLTLPEEIELTGLGEHSGTTVVVSGGPDSSFEMVDLDSSSISSLGMGSDDLEALFGVEDVPNFDSLRLEFPRGRNRVTLDLPVSGRALPGPVDVDYGVTVDFPDDDAGGMYGPFGPTPPHNNSGCYRGVGVRLLSAPCTISKAQAPASTPVSVTTYFSLFFLQMSVWVSNSQKLFLPPTPVSKVLHTDGYVKRTSVFCHAGSDRLLMVGNPFFSIQEEEEPHNIKIPKVSGNQYRVFRVSLPDPNQFAFSERPAHDPENERFVWGLRGIDVGRGQPIGIGVTGHPLMNRFMDNENPPRYQQGAQANDSRQNVGFDTKQTQLLIVGCAPAMGEHWGSASPCKSQAKGSCPPLELKNSYIQDGDMLEIGFGAMDFRDLSRNKSDAPLDIINSISKYPDYLKMSKEASGDSMFFFARREQEYIRHFFSREGAVGESIPKELFLEAESGPQKENFGTAVYYGTPSGSLTSSDSQIFNRPYWLQRSQGLNNGICWLNQLFVTVGDTTRGTNMTISVPNDSDPNKYNSTKFNLYLRHTEEFELAFIFQLCIVPITPEVIAQLHSINPTILDKWNIGLQPPAATLLEDRYRFIDSLATRCPTKSPPKPDNDPYGGLTFWPVDLTEKFSQDLDQFPLGRKFLAQSGASLTRKRARSPLPAAKRTVKKKKK</sequence>
<dbReference type="GO" id="GO:0075732">
    <property type="term" value="P:viral penetration into host nucleus"/>
    <property type="evidence" value="ECO:0007669"/>
    <property type="project" value="UniProtKB-KW"/>
</dbReference>
<comment type="similarity">
    <text evidence="16 18">Belongs to the papillomaviridae L1 protein family.</text>
</comment>
<proteinExistence type="inferred from homology"/>
<comment type="PTM">
    <text evidence="17">Highly phosphorylated.</text>
</comment>
<evidence type="ECO:0000256" key="3">
    <source>
        <dbReference type="ARBA" id="ARBA00022561"/>
    </source>
</evidence>
<dbReference type="Gene3D" id="2.60.175.20">
    <property type="entry name" value="Major capsid L1 (late) superfamily, Papillomavirus"/>
    <property type="match status" value="1"/>
</dbReference>
<dbReference type="InterPro" id="IPR011222">
    <property type="entry name" value="dsDNA_vir_gr_I_capsid"/>
</dbReference>
<dbReference type="InterPro" id="IPR036973">
    <property type="entry name" value="Capsid_L1_sf_Papillomavir"/>
</dbReference>
<evidence type="ECO:0000256" key="16">
    <source>
        <dbReference type="HAMAP-Rule" id="MF_04002"/>
    </source>
</evidence>
<dbReference type="GO" id="GO:0042025">
    <property type="term" value="C:host cell nucleus"/>
    <property type="evidence" value="ECO:0007669"/>
    <property type="project" value="UniProtKB-SubCell"/>
</dbReference>
<evidence type="ECO:0000256" key="17">
    <source>
        <dbReference type="HAMAP-Rule" id="MF_04003"/>
    </source>
</evidence>
<dbReference type="HAMAP" id="MF_04002">
    <property type="entry name" value="PPV_L1"/>
    <property type="match status" value="1"/>
</dbReference>
<comment type="function">
    <text evidence="16 18">Forms an icosahedral capsid with a T=7 symmetry and a 50 nm diameter. The capsid is composed of 72 pentamers linked to each other by disulfide bonds and associated with L2 proteins. Binds to heparan sulfate proteoglycans on cell surface of basal layer keratinocytes to provide initial virion attachment. This binding mediates a conformational change in the virus capsid that facilitates efficient infection. The virion enters the host cell via endocytosis. During virus trafficking, L1 protein dissociates from the viral DNA and the genomic DNA is released to the host nucleus. The virion assembly takes place within the cell nucleus. Encapsulates the genomic DNA together with protein L2.</text>
</comment>
<feature type="region of interest" description="Disordered" evidence="19">
    <location>
        <begin position="993"/>
        <end position="1016"/>
    </location>
</feature>
<keyword evidence="18" id="KW-1145">T=7 icosahedral capsid protein</keyword>
<keyword evidence="1 17" id="KW-1163">Viral penetration into host nucleus</keyword>
<keyword evidence="6 16" id="KW-1161">Viral attachment to host cell</keyword>
<keyword evidence="15 16" id="KW-1160">Virus entry into host cell</keyword>
<comment type="subcellular location">
    <subcellularLocation>
        <location evidence="16">Virion</location>
    </subcellularLocation>
    <subcellularLocation>
        <location evidence="16">Host nucleus</location>
    </subcellularLocation>
</comment>
<evidence type="ECO:0000256" key="2">
    <source>
        <dbReference type="ARBA" id="ARBA00022553"/>
    </source>
</evidence>
<keyword evidence="3 16" id="KW-0167">Capsid protein</keyword>
<keyword evidence="13 17" id="KW-0238">DNA-binding</keyword>
<dbReference type="Pfam" id="PF00500">
    <property type="entry name" value="Late_protein_L1"/>
    <property type="match status" value="1"/>
</dbReference>
<evidence type="ECO:0000256" key="5">
    <source>
        <dbReference type="ARBA" id="ARBA00022581"/>
    </source>
</evidence>
<dbReference type="Proteomes" id="UP000152522">
    <property type="component" value="Segment"/>
</dbReference>
<evidence type="ECO:0000256" key="18">
    <source>
        <dbReference type="RuleBase" id="RU361248"/>
    </source>
</evidence>
<comment type="similarity">
    <text evidence="17">Belongs to the papillomaviridae L2 protein family.</text>
</comment>
<evidence type="ECO:0000256" key="7">
    <source>
        <dbReference type="ARBA" id="ARBA00022812"/>
    </source>
</evidence>
<comment type="caution">
    <text evidence="17">Lacks conserved residue(s) required for the propagation of feature annotation.</text>
</comment>
<accession>G4XF82</accession>
<evidence type="ECO:0000313" key="21">
    <source>
        <dbReference type="Proteomes" id="UP000152522"/>
    </source>
</evidence>
<dbReference type="EMBL" id="JF800658">
    <property type="protein sequence ID" value="AEP82754.1"/>
    <property type="molecule type" value="Genomic_DNA"/>
</dbReference>
<comment type="subunit">
    <text evidence="17">Interacts with major capsid protein L1. Interacts with E2; this interaction inhibits E2 transcriptional activity but not the DNA replication function E2. Interacts with host HSPA8; this interaction is required for L2 nuclear translocation. Interacts with host importins KPNB2 and KPNB3. Forms a complex with importin alpha2-beta1 heterodimers via interaction with the importin alpha2 adapter. Interacts with host DYNLT1; this interaction is essential for virus intracellular transport during entry. Interacts (via C-terminus) with host retromer subunits VPS35 AND VPS29.</text>
</comment>
<evidence type="ECO:0000256" key="6">
    <source>
        <dbReference type="ARBA" id="ARBA00022804"/>
    </source>
</evidence>
<evidence type="ECO:0000313" key="20">
    <source>
        <dbReference type="EMBL" id="AEP82754.1"/>
    </source>
</evidence>
<evidence type="ECO:0000256" key="15">
    <source>
        <dbReference type="ARBA" id="ARBA00023296"/>
    </source>
</evidence>
<keyword evidence="14 16" id="KW-1015">Disulfide bond</keyword>
<dbReference type="HAMAP" id="MF_04003">
    <property type="entry name" value="PPV_L2"/>
    <property type="match status" value="1"/>
</dbReference>
<keyword evidence="11" id="KW-1039">Host endosome</keyword>
<comment type="subunit">
    <text evidence="16">Self-assembles into homopentamers. The capsid has an icosahedral symmetry and consists of 72 capsomers, with each capsomer being a pentamer of L1. Interacts with the minor capsid protein L2; this interaction is necessary for viral genome encapsidation. Interacts with protein E2; this interaction enhances E2-dependent replication and transcription activation.</text>
</comment>
<dbReference type="SUPFAM" id="SSF88648">
    <property type="entry name" value="Group I dsDNA viruses"/>
    <property type="match status" value="1"/>
</dbReference>
<dbReference type="GO" id="GO:0075509">
    <property type="term" value="P:endocytosis involved in viral entry into host cell"/>
    <property type="evidence" value="ECO:0007669"/>
    <property type="project" value="UniProtKB-KW"/>
</dbReference>
<reference evidence="20 21" key="1">
    <citation type="journal article" date="2014" name="Genome Announc.">
        <title>Complete genome sequence of canine papillomavirus type 11.</title>
        <authorList>
            <person name="Zhou D."/>
            <person name="Luff J."/>
            <person name="Usuda Y."/>
            <person name="Affolter V."/>
            <person name="Moore P."/>
            <person name="Schlegel R."/>
            <person name="Yuan H."/>
        </authorList>
    </citation>
    <scope>NUCLEOTIDE SEQUENCE [LARGE SCALE GENOMIC DNA]</scope>
</reference>
<keyword evidence="16" id="KW-1162">Viral penetration into host cytoplasm</keyword>
<gene>
    <name evidence="16 18" type="primary">L1</name>
    <name evidence="17" type="synonym">L2</name>
</gene>
<feature type="disulfide bond" evidence="17">
    <location>
        <begin position="19"/>
        <end position="25"/>
    </location>
</feature>